<name>A0A0E9UVL2_ANGAN</name>
<organism evidence="1">
    <name type="scientific">Anguilla anguilla</name>
    <name type="common">European freshwater eel</name>
    <name type="synonym">Muraena anguilla</name>
    <dbReference type="NCBI Taxonomy" id="7936"/>
    <lineage>
        <taxon>Eukaryota</taxon>
        <taxon>Metazoa</taxon>
        <taxon>Chordata</taxon>
        <taxon>Craniata</taxon>
        <taxon>Vertebrata</taxon>
        <taxon>Euteleostomi</taxon>
        <taxon>Actinopterygii</taxon>
        <taxon>Neopterygii</taxon>
        <taxon>Teleostei</taxon>
        <taxon>Anguilliformes</taxon>
        <taxon>Anguillidae</taxon>
        <taxon>Anguilla</taxon>
    </lineage>
</organism>
<proteinExistence type="predicted"/>
<reference evidence="1" key="1">
    <citation type="submission" date="2014-11" db="EMBL/GenBank/DDBJ databases">
        <authorList>
            <person name="Amaro Gonzalez C."/>
        </authorList>
    </citation>
    <scope>NUCLEOTIDE SEQUENCE</scope>
</reference>
<sequence>MNITVIVDFSPAVFCDDLHDWEAIRTYSTNVGTITWIYQA</sequence>
<dbReference type="EMBL" id="GBXM01039564">
    <property type="protein sequence ID" value="JAH69013.1"/>
    <property type="molecule type" value="Transcribed_RNA"/>
</dbReference>
<protein>
    <submittedName>
        <fullName evidence="1">Uncharacterized protein</fullName>
    </submittedName>
</protein>
<dbReference type="AlphaFoldDB" id="A0A0E9UVL2"/>
<accession>A0A0E9UVL2</accession>
<evidence type="ECO:0000313" key="1">
    <source>
        <dbReference type="EMBL" id="JAH69013.1"/>
    </source>
</evidence>
<reference evidence="1" key="2">
    <citation type="journal article" date="2015" name="Fish Shellfish Immunol.">
        <title>Early steps in the European eel (Anguilla anguilla)-Vibrio vulnificus interaction in the gills: Role of the RtxA13 toxin.</title>
        <authorList>
            <person name="Callol A."/>
            <person name="Pajuelo D."/>
            <person name="Ebbesson L."/>
            <person name="Teles M."/>
            <person name="MacKenzie S."/>
            <person name="Amaro C."/>
        </authorList>
    </citation>
    <scope>NUCLEOTIDE SEQUENCE</scope>
</reference>